<accession>A0A388TBG2</accession>
<comment type="caution">
    <text evidence="2">The sequence shown here is derived from an EMBL/GenBank/DDBJ whole genome shotgun (WGS) entry which is preliminary data.</text>
</comment>
<evidence type="ECO:0000259" key="1">
    <source>
        <dbReference type="SMART" id="SM00942"/>
    </source>
</evidence>
<dbReference type="Proteomes" id="UP000269352">
    <property type="component" value="Unassembled WGS sequence"/>
</dbReference>
<dbReference type="InterPro" id="IPR014820">
    <property type="entry name" value="PriCT_1"/>
</dbReference>
<reference evidence="2 3" key="1">
    <citation type="journal article" date="2019" name="ISME J.">
        <title>Genome analyses of uncultured TG2/ZB3 bacteria in 'Margulisbacteria' specifically attached to ectosymbiotic spirochetes of protists in the termite gut.</title>
        <authorList>
            <person name="Utami Y.D."/>
            <person name="Kuwahara H."/>
            <person name="Igai K."/>
            <person name="Murakami T."/>
            <person name="Sugaya K."/>
            <person name="Morikawa T."/>
            <person name="Nagura Y."/>
            <person name="Yuki M."/>
            <person name="Deevong P."/>
            <person name="Inoue T."/>
            <person name="Kihara K."/>
            <person name="Lo N."/>
            <person name="Yamada A."/>
            <person name="Ohkuma M."/>
            <person name="Hongoh Y."/>
        </authorList>
    </citation>
    <scope>NUCLEOTIDE SEQUENCE [LARGE SCALE GENOMIC DNA]</scope>
    <source>
        <strain evidence="2">NkOx7-01</strain>
    </source>
</reference>
<name>A0A388TBG2_TERA1</name>
<sequence>MLEEKSLSNTPENKKTHFYCKTNRPLPYVTKLADLGISGKGEVLGAGHLVYLNKNGWEIPPSNFEVLPVLPERFYPPEKTVSGGTNSTIKADKKFTQTAEYSIPVGERHNALFSIAGSLHRQGLGTDTIYMCLKMIPCNPPMSDMEISNIATSISKYKSHREHLNELQERINKKREELGNE</sequence>
<dbReference type="AlphaFoldDB" id="A0A388TBG2"/>
<dbReference type="SMART" id="SM00942">
    <property type="entry name" value="PriCT_1"/>
    <property type="match status" value="1"/>
</dbReference>
<dbReference type="Pfam" id="PF08708">
    <property type="entry name" value="PriCT_1"/>
    <property type="match status" value="1"/>
</dbReference>
<evidence type="ECO:0000313" key="3">
    <source>
        <dbReference type="Proteomes" id="UP000269352"/>
    </source>
</evidence>
<keyword evidence="3" id="KW-1185">Reference proteome</keyword>
<protein>
    <recommendedName>
        <fullName evidence="1">Primase C-terminal 1 domain-containing protein</fullName>
    </recommendedName>
</protein>
<organism evidence="2 3">
    <name type="scientific">Termititenax aidoneus</name>
    <dbReference type="NCBI Taxonomy" id="2218524"/>
    <lineage>
        <taxon>Bacteria</taxon>
        <taxon>Bacillati</taxon>
        <taxon>Candidatus Margulisiibacteriota</taxon>
        <taxon>Candidatus Termititenacia</taxon>
        <taxon>Candidatus Termititenacales</taxon>
        <taxon>Candidatus Termititenacaceae</taxon>
        <taxon>Candidatus Termititenax</taxon>
    </lineage>
</organism>
<evidence type="ECO:0000313" key="2">
    <source>
        <dbReference type="EMBL" id="GBR74138.1"/>
    </source>
</evidence>
<dbReference type="EMBL" id="BGZN01000031">
    <property type="protein sequence ID" value="GBR74138.1"/>
    <property type="molecule type" value="Genomic_DNA"/>
</dbReference>
<proteinExistence type="predicted"/>
<gene>
    <name evidence="2" type="ORF">NO1_1367</name>
</gene>
<feature type="domain" description="Primase C-terminal 1" evidence="1">
    <location>
        <begin position="100"/>
        <end position="160"/>
    </location>
</feature>